<dbReference type="AlphaFoldDB" id="A0AAD3Y6X8"/>
<gene>
    <name evidence="2" type="ORF">Nepgr_031528</name>
</gene>
<feature type="region of interest" description="Disordered" evidence="1">
    <location>
        <begin position="89"/>
        <end position="127"/>
    </location>
</feature>
<feature type="compositionally biased region" description="Low complexity" evidence="1">
    <location>
        <begin position="16"/>
        <end position="32"/>
    </location>
</feature>
<keyword evidence="3" id="KW-1185">Reference proteome</keyword>
<organism evidence="2 3">
    <name type="scientific">Nepenthes gracilis</name>
    <name type="common">Slender pitcher plant</name>
    <dbReference type="NCBI Taxonomy" id="150966"/>
    <lineage>
        <taxon>Eukaryota</taxon>
        <taxon>Viridiplantae</taxon>
        <taxon>Streptophyta</taxon>
        <taxon>Embryophyta</taxon>
        <taxon>Tracheophyta</taxon>
        <taxon>Spermatophyta</taxon>
        <taxon>Magnoliopsida</taxon>
        <taxon>eudicotyledons</taxon>
        <taxon>Gunneridae</taxon>
        <taxon>Pentapetalae</taxon>
        <taxon>Caryophyllales</taxon>
        <taxon>Nepenthaceae</taxon>
        <taxon>Nepenthes</taxon>
    </lineage>
</organism>
<feature type="region of interest" description="Disordered" evidence="1">
    <location>
        <begin position="16"/>
        <end position="53"/>
    </location>
</feature>
<evidence type="ECO:0000313" key="2">
    <source>
        <dbReference type="EMBL" id="GMH29685.1"/>
    </source>
</evidence>
<reference evidence="2" key="1">
    <citation type="submission" date="2023-05" db="EMBL/GenBank/DDBJ databases">
        <title>Nepenthes gracilis genome sequencing.</title>
        <authorList>
            <person name="Fukushima K."/>
        </authorList>
    </citation>
    <scope>NUCLEOTIDE SEQUENCE</scope>
    <source>
        <strain evidence="2">SING2019-196</strain>
    </source>
</reference>
<accession>A0AAD3Y6X8</accession>
<protein>
    <submittedName>
        <fullName evidence="2">Uncharacterized protein</fullName>
    </submittedName>
</protein>
<dbReference type="EMBL" id="BSYO01000036">
    <property type="protein sequence ID" value="GMH29685.1"/>
    <property type="molecule type" value="Genomic_DNA"/>
</dbReference>
<comment type="caution">
    <text evidence="2">The sequence shown here is derived from an EMBL/GenBank/DDBJ whole genome shotgun (WGS) entry which is preliminary data.</text>
</comment>
<evidence type="ECO:0000256" key="1">
    <source>
        <dbReference type="SAM" id="MobiDB-lite"/>
    </source>
</evidence>
<dbReference type="Proteomes" id="UP001279734">
    <property type="component" value="Unassembled WGS sequence"/>
</dbReference>
<evidence type="ECO:0000313" key="3">
    <source>
        <dbReference type="Proteomes" id="UP001279734"/>
    </source>
</evidence>
<sequence length="127" mass="13604">MSVLLSPAAHPCLPAPSTTAAANASNPHNPTTSASIHPMPPLPTTIPHFTGPLKPDVIGEFDDLKSETASSYQKLSSLSSALFHRFRGGNLRQNSRYSDEEEDKEEFFSPIGSSGTMEWGSSFQKGA</sequence>
<name>A0AAD3Y6X8_NEPGR</name>
<proteinExistence type="predicted"/>
<feature type="compositionally biased region" description="Polar residues" evidence="1">
    <location>
        <begin position="111"/>
        <end position="127"/>
    </location>
</feature>